<feature type="domain" description="AMP-binding enzyme C-terminal" evidence="3">
    <location>
        <begin position="422"/>
        <end position="500"/>
    </location>
</feature>
<dbReference type="EMBL" id="CP103866">
    <property type="protein sequence ID" value="UWE03316.1"/>
    <property type="molecule type" value="Genomic_DNA"/>
</dbReference>
<dbReference type="NCBIfam" id="TIGR02262">
    <property type="entry name" value="benz_CoA_lig"/>
    <property type="match status" value="1"/>
</dbReference>
<name>A0ABY5U0X4_LACSH</name>
<accession>A0ABY5U0X4</accession>
<dbReference type="Gene3D" id="3.40.50.12780">
    <property type="entry name" value="N-terminal domain of ligase-like"/>
    <property type="match status" value="1"/>
</dbReference>
<proteinExistence type="predicted"/>
<reference evidence="4" key="1">
    <citation type="submission" date="2022-08" db="EMBL/GenBank/DDBJ databases">
        <title>The complete genome sequence of the thermophilic bacterium Laceyella sacchari FBKL4.010 reveals the basis for tetramethylpyrazine biosynthesis in Moutai-flavor Daqu.</title>
        <authorList>
            <person name="Li D."/>
            <person name="Huang W."/>
            <person name="Wang C."/>
            <person name="Qiu S."/>
        </authorList>
    </citation>
    <scope>NUCLEOTIDE SEQUENCE</scope>
    <source>
        <strain evidence="4">FBKL4.014</strain>
    </source>
</reference>
<keyword evidence="1 4" id="KW-0436">Ligase</keyword>
<evidence type="ECO:0000259" key="2">
    <source>
        <dbReference type="Pfam" id="PF00501"/>
    </source>
</evidence>
<dbReference type="Gene3D" id="3.30.300.30">
    <property type="match status" value="1"/>
</dbReference>
<dbReference type="InterPro" id="IPR011957">
    <property type="entry name" value="Benz_CoA_lig"/>
</dbReference>
<dbReference type="InterPro" id="IPR000873">
    <property type="entry name" value="AMP-dep_synth/lig_dom"/>
</dbReference>
<dbReference type="PANTHER" id="PTHR43352:SF1">
    <property type="entry name" value="ANTHRANILATE--COA LIGASE"/>
    <property type="match status" value="1"/>
</dbReference>
<organism evidence="4 5">
    <name type="scientific">Laceyella sacchari</name>
    <name type="common">Thermoactinomyces thalpophilus</name>
    <dbReference type="NCBI Taxonomy" id="37482"/>
    <lineage>
        <taxon>Bacteria</taxon>
        <taxon>Bacillati</taxon>
        <taxon>Bacillota</taxon>
        <taxon>Bacilli</taxon>
        <taxon>Bacillales</taxon>
        <taxon>Thermoactinomycetaceae</taxon>
        <taxon>Laceyella</taxon>
    </lineage>
</organism>
<evidence type="ECO:0000313" key="4">
    <source>
        <dbReference type="EMBL" id="UWE03316.1"/>
    </source>
</evidence>
<sequence length="516" mass="58543">MKSIYDQISPQFNVASYFLEKNLTNLADKTAIYYKDQTISYAELYANVRKMASLLKDLQIDWENRICIYLPDCPAFVYAFWGAIWIGAVPVAINVSCKVSDVEYMLTDARAKLLITTKSLYDGLSRKDSPFLKEVLLVDDVIPLESRLSHYVEETEAANTSRDDVAFWLYTSGSTGRPKGVIHLHHDMVVCAETYAKNTIHLTEQDVIYSVANMPFAYGLGNSLYFPLYVGASVVLSDAENVFDVIDDIHRYRPTVFFGLPFIYASILAVDDIAPLHDDSVRLFISAAEQLPPTIWRKWKERYGKEICEGIGTTELLHIFLSNTPGDCRPGSTGKPVDGYEIKLLDSEGNELPPGHVGDLVVTGESLMQGYWNRHRETREAICGESMRTGDRYYKDEDGYYYFVGRNDDCFKVNGQWIIPFEIEDALLRYADLLDAAVIPEQDERGMVMVAAYVCPKANDGKNTHLEQELRKVLRSKLPAYKVPQRVYVIEKLPRTSTGKIDRKRLTATRGKEMPI</sequence>
<keyword evidence="5" id="KW-1185">Reference proteome</keyword>
<dbReference type="Pfam" id="PF13193">
    <property type="entry name" value="AMP-binding_C"/>
    <property type="match status" value="1"/>
</dbReference>
<gene>
    <name evidence="4" type="ORF">NYR52_14555</name>
</gene>
<dbReference type="Proteomes" id="UP001058650">
    <property type="component" value="Chromosome"/>
</dbReference>
<evidence type="ECO:0000259" key="3">
    <source>
        <dbReference type="Pfam" id="PF13193"/>
    </source>
</evidence>
<dbReference type="Pfam" id="PF00501">
    <property type="entry name" value="AMP-binding"/>
    <property type="match status" value="1"/>
</dbReference>
<evidence type="ECO:0000313" key="5">
    <source>
        <dbReference type="Proteomes" id="UP001058650"/>
    </source>
</evidence>
<protein>
    <submittedName>
        <fullName evidence="4">Benzoate-CoA ligase family protein</fullName>
    </submittedName>
</protein>
<dbReference type="GO" id="GO:0016874">
    <property type="term" value="F:ligase activity"/>
    <property type="evidence" value="ECO:0007669"/>
    <property type="project" value="UniProtKB-KW"/>
</dbReference>
<dbReference type="InterPro" id="IPR025110">
    <property type="entry name" value="AMP-bd_C"/>
</dbReference>
<dbReference type="SUPFAM" id="SSF56801">
    <property type="entry name" value="Acetyl-CoA synthetase-like"/>
    <property type="match status" value="1"/>
</dbReference>
<evidence type="ECO:0000256" key="1">
    <source>
        <dbReference type="ARBA" id="ARBA00022598"/>
    </source>
</evidence>
<dbReference type="PANTHER" id="PTHR43352">
    <property type="entry name" value="ACETYL-COA SYNTHETASE"/>
    <property type="match status" value="1"/>
</dbReference>
<dbReference type="RefSeq" id="WP_132221327.1">
    <property type="nucleotide sequence ID" value="NZ_CP103866.1"/>
</dbReference>
<dbReference type="InterPro" id="IPR045851">
    <property type="entry name" value="AMP-bd_C_sf"/>
</dbReference>
<feature type="domain" description="AMP-dependent synthetase/ligase" evidence="2">
    <location>
        <begin position="20"/>
        <end position="372"/>
    </location>
</feature>
<dbReference type="InterPro" id="IPR042099">
    <property type="entry name" value="ANL_N_sf"/>
</dbReference>